<feature type="domain" description="Protein kinase" evidence="5">
    <location>
        <begin position="112"/>
        <end position="446"/>
    </location>
</feature>
<reference evidence="6 7" key="1">
    <citation type="journal article" date="2020" name="ISME J.">
        <title>Uncovering the hidden diversity of litter-decomposition mechanisms in mushroom-forming fungi.</title>
        <authorList>
            <person name="Floudas D."/>
            <person name="Bentzer J."/>
            <person name="Ahren D."/>
            <person name="Johansson T."/>
            <person name="Persson P."/>
            <person name="Tunlid A."/>
        </authorList>
    </citation>
    <scope>NUCLEOTIDE SEQUENCE [LARGE SCALE GENOMIC DNA]</scope>
    <source>
        <strain evidence="6 7">CBS 406.79</strain>
    </source>
</reference>
<evidence type="ECO:0000256" key="2">
    <source>
        <dbReference type="ARBA" id="ARBA00022741"/>
    </source>
</evidence>
<dbReference type="PANTHER" id="PTHR44329">
    <property type="entry name" value="SERINE/THREONINE-PROTEIN KINASE TNNI3K-RELATED"/>
    <property type="match status" value="1"/>
</dbReference>
<proteinExistence type="predicted"/>
<evidence type="ECO:0000313" key="7">
    <source>
        <dbReference type="Proteomes" id="UP000518752"/>
    </source>
</evidence>
<sequence>MDGLALPTISSLLSLEVETLAKKSGLSFWDKVDETEYLSNFEVNATCDQGTPSYGYTSFVVNAKSEIYDSGTMIRISYNVNEEFPQCPENEALDSSQGQGLPMETIEKVLAFIAEKPDWSASFGPIQVVYKTVSIDGPPQIMHKPAVNPVLDRFPDIPEAFLPSIRLRSLRRKFDNNVAMNVDLVLVPEGDSTLHVLKRAPRLIESNSFASELLFMTSMIESPFVIRPTTMVLDDDRSCLRGYLLPYHPASSLWSVFRSRYREKVTLDSATCAPRSTENPHDPISWTLKLIWAIDIAAGLAFLHRQEIYWGDLKLNNIILCEDGHCRFIDYYPNGHSPKWCPPEMEKVESPDSQPEDWDQFIHQARTPERDVFSLGLVLWAIAEEVDHFQREPEFSAPQLSWSLRKGIPQWFRELASSCVLNDAHARPPSLVVYRCLASQLAHILSIT</sequence>
<gene>
    <name evidence="6" type="ORF">D9757_007936</name>
</gene>
<organism evidence="6 7">
    <name type="scientific">Collybiopsis confluens</name>
    <dbReference type="NCBI Taxonomy" id="2823264"/>
    <lineage>
        <taxon>Eukaryota</taxon>
        <taxon>Fungi</taxon>
        <taxon>Dikarya</taxon>
        <taxon>Basidiomycota</taxon>
        <taxon>Agaricomycotina</taxon>
        <taxon>Agaricomycetes</taxon>
        <taxon>Agaricomycetidae</taxon>
        <taxon>Agaricales</taxon>
        <taxon>Marasmiineae</taxon>
        <taxon>Omphalotaceae</taxon>
        <taxon>Collybiopsis</taxon>
    </lineage>
</organism>
<evidence type="ECO:0000259" key="5">
    <source>
        <dbReference type="PROSITE" id="PS50011"/>
    </source>
</evidence>
<dbReference type="Gene3D" id="1.10.510.10">
    <property type="entry name" value="Transferase(Phosphotransferase) domain 1"/>
    <property type="match status" value="1"/>
</dbReference>
<evidence type="ECO:0000256" key="3">
    <source>
        <dbReference type="ARBA" id="ARBA00022777"/>
    </source>
</evidence>
<dbReference type="EMBL" id="JAACJN010000064">
    <property type="protein sequence ID" value="KAF5380300.1"/>
    <property type="molecule type" value="Genomic_DNA"/>
</dbReference>
<dbReference type="Pfam" id="PF00069">
    <property type="entry name" value="Pkinase"/>
    <property type="match status" value="1"/>
</dbReference>
<dbReference type="SMART" id="SM00219">
    <property type="entry name" value="TyrKc"/>
    <property type="match status" value="1"/>
</dbReference>
<dbReference type="SUPFAM" id="SSF56112">
    <property type="entry name" value="Protein kinase-like (PK-like)"/>
    <property type="match status" value="1"/>
</dbReference>
<accession>A0A8H5M3X2</accession>
<dbReference type="GO" id="GO:0004713">
    <property type="term" value="F:protein tyrosine kinase activity"/>
    <property type="evidence" value="ECO:0007669"/>
    <property type="project" value="InterPro"/>
</dbReference>
<protein>
    <recommendedName>
        <fullName evidence="5">Protein kinase domain-containing protein</fullName>
    </recommendedName>
</protein>
<dbReference type="InterPro" id="IPR000719">
    <property type="entry name" value="Prot_kinase_dom"/>
</dbReference>
<dbReference type="PANTHER" id="PTHR44329:SF288">
    <property type="entry name" value="MITOGEN-ACTIVATED PROTEIN KINASE KINASE KINASE 20"/>
    <property type="match status" value="1"/>
</dbReference>
<dbReference type="GO" id="GO:0004674">
    <property type="term" value="F:protein serine/threonine kinase activity"/>
    <property type="evidence" value="ECO:0007669"/>
    <property type="project" value="TreeGrafter"/>
</dbReference>
<dbReference type="AlphaFoldDB" id="A0A8H5M3X2"/>
<name>A0A8H5M3X2_9AGAR</name>
<dbReference type="InterPro" id="IPR020635">
    <property type="entry name" value="Tyr_kinase_cat_dom"/>
</dbReference>
<comment type="caution">
    <text evidence="6">The sequence shown here is derived from an EMBL/GenBank/DDBJ whole genome shotgun (WGS) entry which is preliminary data.</text>
</comment>
<dbReference type="GO" id="GO:0005524">
    <property type="term" value="F:ATP binding"/>
    <property type="evidence" value="ECO:0007669"/>
    <property type="project" value="UniProtKB-KW"/>
</dbReference>
<keyword evidence="1" id="KW-0808">Transferase</keyword>
<keyword evidence="7" id="KW-1185">Reference proteome</keyword>
<dbReference type="InterPro" id="IPR011009">
    <property type="entry name" value="Kinase-like_dom_sf"/>
</dbReference>
<dbReference type="InterPro" id="IPR051681">
    <property type="entry name" value="Ser/Thr_Kinases-Pseudokinases"/>
</dbReference>
<dbReference type="Proteomes" id="UP000518752">
    <property type="component" value="Unassembled WGS sequence"/>
</dbReference>
<evidence type="ECO:0000256" key="1">
    <source>
        <dbReference type="ARBA" id="ARBA00022679"/>
    </source>
</evidence>
<dbReference type="PROSITE" id="PS50011">
    <property type="entry name" value="PROTEIN_KINASE_DOM"/>
    <property type="match status" value="1"/>
</dbReference>
<dbReference type="OrthoDB" id="3257280at2759"/>
<keyword evidence="2" id="KW-0547">Nucleotide-binding</keyword>
<evidence type="ECO:0000313" key="6">
    <source>
        <dbReference type="EMBL" id="KAF5380300.1"/>
    </source>
</evidence>
<keyword evidence="4" id="KW-0067">ATP-binding</keyword>
<keyword evidence="3" id="KW-0418">Kinase</keyword>
<evidence type="ECO:0000256" key="4">
    <source>
        <dbReference type="ARBA" id="ARBA00022840"/>
    </source>
</evidence>